<evidence type="ECO:0000256" key="10">
    <source>
        <dbReference type="SAM" id="MobiDB-lite"/>
    </source>
</evidence>
<dbReference type="GO" id="GO:0003810">
    <property type="term" value="F:protein-glutamine gamma-glutamyltransferase activity"/>
    <property type="evidence" value="ECO:0007669"/>
    <property type="project" value="UniProtKB-EC"/>
</dbReference>
<dbReference type="FunFam" id="3.90.260.10:FF:000001">
    <property type="entry name" value="Protein-glutamine gamma-glutamyltransferase 2"/>
    <property type="match status" value="1"/>
</dbReference>
<dbReference type="InterPro" id="IPR014756">
    <property type="entry name" value="Ig_E-set"/>
</dbReference>
<dbReference type="EMBL" id="LC068825">
    <property type="protein sequence ID" value="BAT61945.1"/>
    <property type="molecule type" value="mRNA"/>
</dbReference>
<feature type="active site" evidence="8">
    <location>
        <position position="412"/>
    </location>
</feature>
<evidence type="ECO:0000313" key="12">
    <source>
        <dbReference type="EMBL" id="BAT61945.1"/>
    </source>
</evidence>
<dbReference type="FunFam" id="2.60.40.10:FF:002275">
    <property type="entry name" value="Coagulation factor XIII, A1 polypeptide"/>
    <property type="match status" value="1"/>
</dbReference>
<organism evidence="12">
    <name type="scientific">Oryzias latipes</name>
    <name type="common">Japanese rice fish</name>
    <name type="synonym">Japanese killifish</name>
    <dbReference type="NCBI Taxonomy" id="8090"/>
    <lineage>
        <taxon>Eukaryota</taxon>
        <taxon>Metazoa</taxon>
        <taxon>Chordata</taxon>
        <taxon>Craniata</taxon>
        <taxon>Vertebrata</taxon>
        <taxon>Euteleostomi</taxon>
        <taxon>Actinopterygii</taxon>
        <taxon>Neopterygii</taxon>
        <taxon>Teleostei</taxon>
        <taxon>Neoteleostei</taxon>
        <taxon>Acanthomorphata</taxon>
        <taxon>Ovalentaria</taxon>
        <taxon>Atherinomorphae</taxon>
        <taxon>Beloniformes</taxon>
        <taxon>Adrianichthyidae</taxon>
        <taxon>Oryziinae</taxon>
        <taxon>Oryzias</taxon>
    </lineage>
</organism>
<feature type="binding site" evidence="9">
    <location>
        <position position="452"/>
    </location>
    <ligand>
        <name>Ca(2+)</name>
        <dbReference type="ChEBI" id="CHEBI:29108"/>
    </ligand>
</feature>
<dbReference type="Pfam" id="PF01841">
    <property type="entry name" value="Transglut_core"/>
    <property type="match status" value="1"/>
</dbReference>
<dbReference type="EC" id="2.3.2.13" evidence="6"/>
<evidence type="ECO:0000256" key="8">
    <source>
        <dbReference type="PIRSR" id="PIRSR000459-1"/>
    </source>
</evidence>
<evidence type="ECO:0000256" key="3">
    <source>
        <dbReference type="ARBA" id="ARBA00022723"/>
    </source>
</evidence>
<keyword evidence="3 9" id="KW-0479">Metal-binding</keyword>
<dbReference type="Gene3D" id="3.90.260.10">
    <property type="entry name" value="Transglutaminase-like"/>
    <property type="match status" value="1"/>
</dbReference>
<comment type="similarity">
    <text evidence="1">Belongs to the transglutaminase superfamily. Transglutaminase family.</text>
</comment>
<dbReference type="SUPFAM" id="SSF49309">
    <property type="entry name" value="Transglutaminase, two C-terminal domains"/>
    <property type="match status" value="2"/>
</dbReference>
<evidence type="ECO:0000256" key="2">
    <source>
        <dbReference type="ARBA" id="ARBA00022679"/>
    </source>
</evidence>
<feature type="binding site" evidence="9">
    <location>
        <position position="454"/>
    </location>
    <ligand>
        <name>Ca(2+)</name>
        <dbReference type="ChEBI" id="CHEBI:29108"/>
    </ligand>
</feature>
<dbReference type="PIRSF" id="PIRSF000459">
    <property type="entry name" value="TGM_EBP42"/>
    <property type="match status" value="1"/>
</dbReference>
<dbReference type="InterPro" id="IPR036238">
    <property type="entry name" value="Transglutaminase_C_sf"/>
</dbReference>
<sequence length="739" mass="83189">MSDTSATPTSPPAPTPTPSKGNRRGRKAGPADNSNSEFANFPEVEYFIAPGPRGYPPLTEFLDIWDVDMIRRIDESNKLEHHTELYNSENLIVRRGQEFQIKLTFNRPYKPDEDKFAVEFTIGSSPQFSKGTYIPVFFTKERQSSWAGRAIANSDNIVTVGITPATNCIVGKYNLYVAVVTPYGVRRTRPDKSREMYILFNPWAKDDAVFLDDEMERQECVMNEMGIIYHGAYNDVAERSWNYGQFNYGVLDACLFILDHSEMPIINRGDPVKVTRQASAMMNSQDDNGVLVGDWSGDYIYGVSPTSWTGSTDILISYARSKAPVRYAQCWVYAGVFNTFLRCLGIPSRVVTNFFSAHDNDGNLKTDIILDENGKIDKNRTRDSVWNYHCWNECYMSRPDLPQGYGGWQIVDATPQETSDGMYRCGPASVHAIKHGEICFPYDAAFVFAEVNSDVVFYSRRRDGTLDLVKVNRTHIGRMVLTKAPGEETRRDITSQYKFPEGSAEERTVLEKAEEYGCKRVKDNPSLADVDLTLPTLEISVGDDFELDLEFVNHTKEKRTVAAYISGSVVYYTGVSGHEFLFRTPTVQIGPQKSVKELVQIESKKYMQHLVEQCNLNFIVTGKIKGTGKIVTATKLVTLHNPKLTVEVSGNAKVNEEMMVTVEFTNPFSFSLEDVNVRMEGPGVMLPRRKTFSLILGGSHLTWTELFSPQRPGKTRIIATLDCPSLRQVDGQVSLTVEP</sequence>
<dbReference type="InterPro" id="IPR050779">
    <property type="entry name" value="Transglutaminase"/>
</dbReference>
<dbReference type="SUPFAM" id="SSF54001">
    <property type="entry name" value="Cysteine proteinases"/>
    <property type="match status" value="1"/>
</dbReference>
<dbReference type="InterPro" id="IPR013783">
    <property type="entry name" value="Ig-like_fold"/>
</dbReference>
<evidence type="ECO:0000256" key="9">
    <source>
        <dbReference type="PIRSR" id="PIRSR000459-2"/>
    </source>
</evidence>
<proteinExistence type="evidence at transcript level"/>
<dbReference type="AlphaFoldDB" id="A0A0S3Q165"/>
<dbReference type="FunFam" id="2.60.40.10:FF:000090">
    <property type="entry name" value="Protein-glutamine gamma-glutamyltransferase 2"/>
    <property type="match status" value="1"/>
</dbReference>
<dbReference type="Pfam" id="PF00868">
    <property type="entry name" value="Transglut_N"/>
    <property type="match status" value="1"/>
</dbReference>
<dbReference type="GO" id="GO:0046872">
    <property type="term" value="F:metal ion binding"/>
    <property type="evidence" value="ECO:0007669"/>
    <property type="project" value="UniProtKB-KW"/>
</dbReference>
<dbReference type="FunFam" id="2.60.40.10:FF:000171">
    <property type="entry name" value="protein-glutamine gamma-glutamyltransferase 6"/>
    <property type="match status" value="1"/>
</dbReference>
<accession>A0A0S3Q165</accession>
<keyword evidence="2" id="KW-0808">Transferase</keyword>
<keyword evidence="5" id="KW-0012">Acyltransferase</keyword>
<evidence type="ECO:0000256" key="1">
    <source>
        <dbReference type="ARBA" id="ARBA00005968"/>
    </source>
</evidence>
<comment type="catalytic activity">
    <reaction evidence="7">
        <text>L-glutaminyl-[protein] + L-lysyl-[protein] = [protein]-L-lysyl-N(6)-5-L-glutamyl-[protein] + NH4(+)</text>
        <dbReference type="Rhea" id="RHEA:54816"/>
        <dbReference type="Rhea" id="RHEA-COMP:9752"/>
        <dbReference type="Rhea" id="RHEA-COMP:10207"/>
        <dbReference type="Rhea" id="RHEA-COMP:14005"/>
        <dbReference type="ChEBI" id="CHEBI:28938"/>
        <dbReference type="ChEBI" id="CHEBI:29969"/>
        <dbReference type="ChEBI" id="CHEBI:30011"/>
        <dbReference type="ChEBI" id="CHEBI:138370"/>
        <dbReference type="EC" id="2.3.2.13"/>
    </reaction>
</comment>
<evidence type="ECO:0000256" key="6">
    <source>
        <dbReference type="ARBA" id="ARBA00024222"/>
    </source>
</evidence>
<name>A0A0S3Q165_ORYLA</name>
<evidence type="ECO:0000256" key="7">
    <source>
        <dbReference type="ARBA" id="ARBA00051843"/>
    </source>
</evidence>
<evidence type="ECO:0000256" key="4">
    <source>
        <dbReference type="ARBA" id="ARBA00022837"/>
    </source>
</evidence>
<dbReference type="PANTHER" id="PTHR11590">
    <property type="entry name" value="PROTEIN-GLUTAMINE GAMMA-GLUTAMYLTRANSFERASE"/>
    <property type="match status" value="1"/>
</dbReference>
<gene>
    <name evidence="12" type="primary">OlTGB</name>
</gene>
<dbReference type="InterPro" id="IPR023608">
    <property type="entry name" value="Transglutaminase_animal"/>
</dbReference>
<dbReference type="InterPro" id="IPR038765">
    <property type="entry name" value="Papain-like_cys_pep_sf"/>
</dbReference>
<dbReference type="PANTHER" id="PTHR11590:SF42">
    <property type="entry name" value="COAGULATION FACTOR XIII A CHAIN"/>
    <property type="match status" value="1"/>
</dbReference>
<dbReference type="InterPro" id="IPR036985">
    <property type="entry name" value="Transglutaminase-like_sf"/>
</dbReference>
<feature type="active site" evidence="8">
    <location>
        <position position="389"/>
    </location>
</feature>
<reference evidence="12" key="1">
    <citation type="journal article" date="2015" name="PLoS ONE">
        <title>Biochemical Characterization of Medaka (Oryzias latipes) Transglutaminases, OlTGK1 and OlTGK2, as Orthologues of Human Keratinocyte-Type Transglutaminase.</title>
        <authorList>
            <person name="Kikuta A."/>
            <person name="Furukawa E."/>
            <person name="Ogawa R."/>
            <person name="Suganuma N."/>
            <person name="Saitoh M."/>
            <person name="Nishimaki T."/>
            <person name="Katsumura T."/>
            <person name="Oota H."/>
            <person name="Kawamoto T."/>
            <person name="Tatsukawa H."/>
            <person name="Hashimoto H."/>
            <person name="Hitomi K."/>
        </authorList>
    </citation>
    <scope>NUCLEOTIDE SEQUENCE</scope>
    <source>
        <tissue evidence="12">Spleen</tissue>
    </source>
</reference>
<dbReference type="SUPFAM" id="SSF81296">
    <property type="entry name" value="E set domains"/>
    <property type="match status" value="1"/>
</dbReference>
<dbReference type="InterPro" id="IPR008958">
    <property type="entry name" value="Transglutaminase_C"/>
</dbReference>
<protein>
    <recommendedName>
        <fullName evidence="6">protein-glutamine gamma-glutamyltransferase</fullName>
        <ecNumber evidence="6">2.3.2.13</ecNumber>
    </recommendedName>
</protein>
<evidence type="ECO:0000259" key="11">
    <source>
        <dbReference type="SMART" id="SM00460"/>
    </source>
</evidence>
<evidence type="ECO:0000256" key="5">
    <source>
        <dbReference type="ARBA" id="ARBA00023315"/>
    </source>
</evidence>
<feature type="domain" description="Transglutaminase-like" evidence="11">
    <location>
        <begin position="322"/>
        <end position="415"/>
    </location>
</feature>
<keyword evidence="4 9" id="KW-0106">Calcium</keyword>
<feature type="region of interest" description="Disordered" evidence="10">
    <location>
        <begin position="1"/>
        <end position="37"/>
    </location>
</feature>
<feature type="binding site" evidence="9">
    <location>
        <position position="506"/>
    </location>
    <ligand>
        <name>Ca(2+)</name>
        <dbReference type="ChEBI" id="CHEBI:29108"/>
    </ligand>
</feature>
<dbReference type="InterPro" id="IPR002931">
    <property type="entry name" value="Transglutaminase-like"/>
</dbReference>
<dbReference type="GO" id="GO:0007399">
    <property type="term" value="P:nervous system development"/>
    <property type="evidence" value="ECO:0007669"/>
    <property type="project" value="UniProtKB-ARBA"/>
</dbReference>
<feature type="binding site" evidence="9">
    <location>
        <position position="501"/>
    </location>
    <ligand>
        <name>Ca(2+)</name>
        <dbReference type="ChEBI" id="CHEBI:29108"/>
    </ligand>
</feature>
<comment type="cofactor">
    <cofactor evidence="9">
        <name>Ca(2+)</name>
        <dbReference type="ChEBI" id="CHEBI:29108"/>
    </cofactor>
    <text evidence="9">Binds 1 Ca(2+) ion per subunit.</text>
</comment>
<dbReference type="SMART" id="SM00460">
    <property type="entry name" value="TGc"/>
    <property type="match status" value="1"/>
</dbReference>
<dbReference type="InterPro" id="IPR001102">
    <property type="entry name" value="Transglutaminase_N"/>
</dbReference>
<dbReference type="Gene3D" id="2.60.40.10">
    <property type="entry name" value="Immunoglobulins"/>
    <property type="match status" value="3"/>
</dbReference>
<dbReference type="Pfam" id="PF00927">
    <property type="entry name" value="Transglut_C"/>
    <property type="match status" value="2"/>
</dbReference>
<feature type="active site" evidence="8">
    <location>
        <position position="330"/>
    </location>
</feature>